<dbReference type="GO" id="GO:0030288">
    <property type="term" value="C:outer membrane-bounded periplasmic space"/>
    <property type="evidence" value="ECO:0007669"/>
    <property type="project" value="TreeGrafter"/>
</dbReference>
<feature type="domain" description="CzcB-like C-terminal circularly permuted SH3-like" evidence="8">
    <location>
        <begin position="325"/>
        <end position="384"/>
    </location>
</feature>
<dbReference type="Pfam" id="PF19335">
    <property type="entry name" value="HMBD"/>
    <property type="match status" value="1"/>
</dbReference>
<dbReference type="GO" id="GO:0022857">
    <property type="term" value="F:transmembrane transporter activity"/>
    <property type="evidence" value="ECO:0007669"/>
    <property type="project" value="InterPro"/>
</dbReference>
<proteinExistence type="inferred from homology"/>
<keyword evidence="10" id="KW-1185">Reference proteome</keyword>
<comment type="similarity">
    <text evidence="1">Belongs to the membrane fusion protein (MFP) (TC 8.A.1) family.</text>
</comment>
<dbReference type="Proteomes" id="UP001139319">
    <property type="component" value="Unassembled WGS sequence"/>
</dbReference>
<dbReference type="Pfam" id="PF25919">
    <property type="entry name" value="BSH_CusB"/>
    <property type="match status" value="1"/>
</dbReference>
<dbReference type="PANTHER" id="PTHR30097:SF15">
    <property type="entry name" value="CATION EFFLUX SYSTEM PROTEIN CUSB"/>
    <property type="match status" value="1"/>
</dbReference>
<dbReference type="InterPro" id="IPR058790">
    <property type="entry name" value="BSH_CusB"/>
</dbReference>
<dbReference type="PANTHER" id="PTHR30097">
    <property type="entry name" value="CATION EFFLUX SYSTEM PROTEIN CUSB"/>
    <property type="match status" value="1"/>
</dbReference>
<accession>A0A9X2I2R7</accession>
<evidence type="ECO:0000313" key="10">
    <source>
        <dbReference type="Proteomes" id="UP001139319"/>
    </source>
</evidence>
<dbReference type="InterPro" id="IPR058792">
    <property type="entry name" value="Beta-barrel_RND_2"/>
</dbReference>
<feature type="region of interest" description="Disordered" evidence="3">
    <location>
        <begin position="402"/>
        <end position="471"/>
    </location>
</feature>
<evidence type="ECO:0000259" key="6">
    <source>
        <dbReference type="Pfam" id="PF25919"/>
    </source>
</evidence>
<evidence type="ECO:0000259" key="8">
    <source>
        <dbReference type="Pfam" id="PF25975"/>
    </source>
</evidence>
<feature type="domain" description="CusB-like barrel-sandwich hybrid" evidence="6">
    <location>
        <begin position="123"/>
        <end position="236"/>
    </location>
</feature>
<reference evidence="9" key="1">
    <citation type="submission" date="2022-05" db="EMBL/GenBank/DDBJ databases">
        <authorList>
            <person name="Sun H.-N."/>
        </authorList>
    </citation>
    <scope>NUCLEOTIDE SEQUENCE</scope>
    <source>
        <strain evidence="9">HB14</strain>
    </source>
</reference>
<dbReference type="Gene3D" id="2.40.30.170">
    <property type="match status" value="1"/>
</dbReference>
<dbReference type="GO" id="GO:0060003">
    <property type="term" value="P:copper ion export"/>
    <property type="evidence" value="ECO:0007669"/>
    <property type="project" value="TreeGrafter"/>
</dbReference>
<dbReference type="GO" id="GO:0046914">
    <property type="term" value="F:transition metal ion binding"/>
    <property type="evidence" value="ECO:0007669"/>
    <property type="project" value="TreeGrafter"/>
</dbReference>
<dbReference type="InterPro" id="IPR051909">
    <property type="entry name" value="MFP_Cation_Efflux"/>
</dbReference>
<comment type="caution">
    <text evidence="9">The sequence shown here is derived from an EMBL/GenBank/DDBJ whole genome shotgun (WGS) entry which is preliminary data.</text>
</comment>
<keyword evidence="2" id="KW-0813">Transport</keyword>
<dbReference type="FunFam" id="2.40.30.170:FF:000010">
    <property type="entry name" value="Efflux RND transporter periplasmic adaptor subunit"/>
    <property type="match status" value="1"/>
</dbReference>
<gene>
    <name evidence="9" type="ORF">M6D89_08105</name>
</gene>
<evidence type="ECO:0000256" key="2">
    <source>
        <dbReference type="ARBA" id="ARBA00022448"/>
    </source>
</evidence>
<dbReference type="InterPro" id="IPR058791">
    <property type="entry name" value="3HB_CusB"/>
</dbReference>
<name>A0A9X2I2R7_9GAMM</name>
<dbReference type="Pfam" id="PF25975">
    <property type="entry name" value="CzcB_C"/>
    <property type="match status" value="1"/>
</dbReference>
<dbReference type="Gene3D" id="2.40.420.20">
    <property type="match status" value="1"/>
</dbReference>
<dbReference type="InterPro" id="IPR045800">
    <property type="entry name" value="HMBD"/>
</dbReference>
<dbReference type="EMBL" id="JAMFTH010000001">
    <property type="protein sequence ID" value="MCP8899255.1"/>
    <property type="molecule type" value="Genomic_DNA"/>
</dbReference>
<sequence length="471" mass="50705">MKILFSAALAAVIGLAAGWLLFAEKSSAPAPASNQASEPQPLYWVAPMDSSYRRDGPGKSPMGMDLVPVYADDTSAEPGDVSISPHVQQQLGVKTVAVERRALTPALDAVGFVSFDEQALMHMHLRATGWVSGLAVNSVGDPVSRGQKLFDFYSPDIRNTQQEFLQALAGDNSRLTYASREKLRAQGVPDSEIEVIERTGKIKSDISYYAPQAGVVASLSVANGSYVTLQQNAMSIGPLEQVWVIAEVFERQAGLLQKGQSVRLTSRAYPGEQWRGEIDYVYPVLDVGNRTTRARIVVANQDERLKPNMLVDVQIDAASLAPALVVPRDAVIRTGRGDRVVREISPGVFRTQAVRAGASASGYTQILNGLSEGDRVVTRAQFLIDSESSVHVELDRLNADAVPPEKAGSHAGMDHSAMQHGERNHNATEHKSMSHAHMDHSTMNSSGAKAETMDYGGHSAPAVGEGEADHD</sequence>
<dbReference type="SUPFAM" id="SSF111369">
    <property type="entry name" value="HlyD-like secretion proteins"/>
    <property type="match status" value="1"/>
</dbReference>
<evidence type="ECO:0000313" key="9">
    <source>
        <dbReference type="EMBL" id="MCP8899255.1"/>
    </source>
</evidence>
<feature type="domain" description="Heavy metal binding" evidence="4">
    <location>
        <begin position="43"/>
        <end position="69"/>
    </location>
</feature>
<evidence type="ECO:0000256" key="3">
    <source>
        <dbReference type="SAM" id="MobiDB-lite"/>
    </source>
</evidence>
<dbReference type="GO" id="GO:0015679">
    <property type="term" value="P:plasma membrane copper ion transport"/>
    <property type="evidence" value="ECO:0007669"/>
    <property type="project" value="TreeGrafter"/>
</dbReference>
<dbReference type="InterPro" id="IPR006143">
    <property type="entry name" value="RND_pump_MFP"/>
</dbReference>
<evidence type="ECO:0000259" key="7">
    <source>
        <dbReference type="Pfam" id="PF25954"/>
    </source>
</evidence>
<organism evidence="9 10">
    <name type="scientific">Gilvimarinus xylanilyticus</name>
    <dbReference type="NCBI Taxonomy" id="2944139"/>
    <lineage>
        <taxon>Bacteria</taxon>
        <taxon>Pseudomonadati</taxon>
        <taxon>Pseudomonadota</taxon>
        <taxon>Gammaproteobacteria</taxon>
        <taxon>Cellvibrionales</taxon>
        <taxon>Cellvibrionaceae</taxon>
        <taxon>Gilvimarinus</taxon>
    </lineage>
</organism>
<reference evidence="9" key="2">
    <citation type="submission" date="2023-01" db="EMBL/GenBank/DDBJ databases">
        <title>Gilvimarinus xylanilyticus HB14 isolated from Caulerpa lentillifera aquaculture base in Hainan, China.</title>
        <authorList>
            <person name="Zhang Y.-J."/>
        </authorList>
    </citation>
    <scope>NUCLEOTIDE SEQUENCE</scope>
    <source>
        <strain evidence="9">HB14</strain>
    </source>
</reference>
<dbReference type="NCBIfam" id="TIGR01730">
    <property type="entry name" value="RND_mfp"/>
    <property type="match status" value="1"/>
</dbReference>
<evidence type="ECO:0000259" key="5">
    <source>
        <dbReference type="Pfam" id="PF25869"/>
    </source>
</evidence>
<feature type="domain" description="CusB-like beta-barrel" evidence="7">
    <location>
        <begin position="241"/>
        <end position="318"/>
    </location>
</feature>
<feature type="domain" description="CusB-like three alpha-helical bundle" evidence="5">
    <location>
        <begin position="159"/>
        <end position="203"/>
    </location>
</feature>
<protein>
    <submittedName>
        <fullName evidence="9">Efflux RND transporter periplasmic adaptor subunit</fullName>
    </submittedName>
</protein>
<dbReference type="RefSeq" id="WP_253967508.1">
    <property type="nucleotide sequence ID" value="NZ_JAMFTH010000001.1"/>
</dbReference>
<feature type="compositionally biased region" description="Basic and acidic residues" evidence="3">
    <location>
        <begin position="420"/>
        <end position="440"/>
    </location>
</feature>
<evidence type="ECO:0000259" key="4">
    <source>
        <dbReference type="Pfam" id="PF19335"/>
    </source>
</evidence>
<evidence type="ECO:0000256" key="1">
    <source>
        <dbReference type="ARBA" id="ARBA00009477"/>
    </source>
</evidence>
<dbReference type="AlphaFoldDB" id="A0A9X2I2R7"/>
<dbReference type="Gene3D" id="6.10.140.730">
    <property type="match status" value="1"/>
</dbReference>
<dbReference type="Pfam" id="PF25869">
    <property type="entry name" value="3HB_CusB"/>
    <property type="match status" value="1"/>
</dbReference>
<dbReference type="Pfam" id="PF25954">
    <property type="entry name" value="Beta-barrel_RND_2"/>
    <property type="match status" value="1"/>
</dbReference>
<dbReference type="InterPro" id="IPR058649">
    <property type="entry name" value="CzcB_C"/>
</dbReference>
<dbReference type="GO" id="GO:0016020">
    <property type="term" value="C:membrane"/>
    <property type="evidence" value="ECO:0007669"/>
    <property type="project" value="InterPro"/>
</dbReference>